<evidence type="ECO:0000313" key="11">
    <source>
        <dbReference type="Proteomes" id="UP001256673"/>
    </source>
</evidence>
<keyword evidence="2 7" id="KW-0645">Protease</keyword>
<dbReference type="PRINTS" id="PR00723">
    <property type="entry name" value="SUBTILISIN"/>
</dbReference>
<comment type="similarity">
    <text evidence="1 7 8">Belongs to the peptidase S8 family.</text>
</comment>
<dbReference type="Proteomes" id="UP001256673">
    <property type="component" value="Unassembled WGS sequence"/>
</dbReference>
<keyword evidence="11" id="KW-1185">Reference proteome</keyword>
<dbReference type="InterPro" id="IPR000209">
    <property type="entry name" value="Peptidase_S8/S53_dom"/>
</dbReference>
<dbReference type="SUPFAM" id="SSF49265">
    <property type="entry name" value="Fibronectin type III"/>
    <property type="match status" value="1"/>
</dbReference>
<dbReference type="SUPFAM" id="SSF52743">
    <property type="entry name" value="Subtilisin-like"/>
    <property type="match status" value="1"/>
</dbReference>
<evidence type="ECO:0000313" key="10">
    <source>
        <dbReference type="EMBL" id="MDU0328371.1"/>
    </source>
</evidence>
<dbReference type="PANTHER" id="PTHR43806:SF11">
    <property type="entry name" value="CEREVISIN-RELATED"/>
    <property type="match status" value="1"/>
</dbReference>
<dbReference type="PROSITE" id="PS51892">
    <property type="entry name" value="SUBTILASE"/>
    <property type="match status" value="1"/>
</dbReference>
<proteinExistence type="inferred from homology"/>
<feature type="active site" description="Charge relay system" evidence="7">
    <location>
        <position position="184"/>
    </location>
</feature>
<keyword evidence="3 7" id="KW-0378">Hydrolase</keyword>
<sequence>MIDRHRSTPRRRGVIAAVAAGLALVGAVTATAWWGPVSAAPDGARAATFAPAPQPEGSSAVIDDFPIPADATDAEREQIKLSYDIVAVPVDQRDEVLSVPGVSAVAPVTVGDTFVVAVPASSADLVRASVPDAVVAPNPVVTVASDETPVPSWGLDVVDNTASAHDDHYLYDSTGAGVTAFVIDSGVQSTHPDFGGRVDAAAGKDFVGDGNGTEDCFGHGTHVAGTIGSTTYGVAKEVRIIPVRVFGCQGQGSGYDILRALDWIYRTYPTGTQSVINMSLGMPTFSYVDAYVNALSDRGFVIAAAAGNDAKDACTSSPASAAKAITTGAYADDNAFAWYSNTGPCVKILAPGSDITSTWIGSQVAVDSGTSMASPHVAGLVARLLQEHPTWKTADVLQYFGTSAATGHITGVPSNTVNQVAAVPGVPRVKSLTATAAASGIALSWTTNGIGTFTTFSLEVTDTTAGRSYPVTVSALRSSTVFTDVVSGHAYTITLTGSARMPSGALVTTDPLTVAGR</sequence>
<dbReference type="PROSITE" id="PS51318">
    <property type="entry name" value="TAT"/>
    <property type="match status" value="1"/>
</dbReference>
<evidence type="ECO:0000259" key="9">
    <source>
        <dbReference type="PROSITE" id="PS50853"/>
    </source>
</evidence>
<evidence type="ECO:0000256" key="3">
    <source>
        <dbReference type="ARBA" id="ARBA00022801"/>
    </source>
</evidence>
<accession>A0ABU3RZS4</accession>
<dbReference type="InterPro" id="IPR050131">
    <property type="entry name" value="Peptidase_S8_subtilisin-like"/>
</dbReference>
<evidence type="ECO:0000256" key="6">
    <source>
        <dbReference type="ARBA" id="ARBA00023326"/>
    </source>
</evidence>
<evidence type="ECO:0000256" key="8">
    <source>
        <dbReference type="RuleBase" id="RU003355"/>
    </source>
</evidence>
<dbReference type="PROSITE" id="PS00136">
    <property type="entry name" value="SUBTILASE_ASP"/>
    <property type="match status" value="1"/>
</dbReference>
<dbReference type="PANTHER" id="PTHR43806">
    <property type="entry name" value="PEPTIDASE S8"/>
    <property type="match status" value="1"/>
</dbReference>
<dbReference type="InterPro" id="IPR022398">
    <property type="entry name" value="Peptidase_S8_His-AS"/>
</dbReference>
<dbReference type="Pfam" id="PF00082">
    <property type="entry name" value="Peptidase_S8"/>
    <property type="match status" value="1"/>
</dbReference>
<dbReference type="PROSITE" id="PS00137">
    <property type="entry name" value="SUBTILASE_HIS"/>
    <property type="match status" value="1"/>
</dbReference>
<comment type="caution">
    <text evidence="10">The sequence shown here is derived from an EMBL/GenBank/DDBJ whole genome shotgun (WGS) entry which is preliminary data.</text>
</comment>
<keyword evidence="5" id="KW-0326">Glycosidase</keyword>
<gene>
    <name evidence="10" type="ORF">RWH43_16550</name>
</gene>
<keyword evidence="4 7" id="KW-0720">Serine protease</keyword>
<feature type="active site" description="Charge relay system" evidence="7">
    <location>
        <position position="219"/>
    </location>
</feature>
<keyword evidence="6" id="KW-0119">Carbohydrate metabolism</keyword>
<dbReference type="RefSeq" id="WP_316001991.1">
    <property type="nucleotide sequence ID" value="NZ_JAWDIU010000007.1"/>
</dbReference>
<dbReference type="InterPro" id="IPR036852">
    <property type="entry name" value="Peptidase_S8/S53_dom_sf"/>
</dbReference>
<dbReference type="InterPro" id="IPR015500">
    <property type="entry name" value="Peptidase_S8_subtilisin-rel"/>
</dbReference>
<reference evidence="10 11" key="1">
    <citation type="submission" date="2023-09" db="EMBL/GenBank/DDBJ databases">
        <title>Microbacterium fusihabitans sp. nov., Microbacterium phycihabitans sp. nov., and Microbacterium cervinum sp. nov., isolated from dried seaweeds of beach.</title>
        <authorList>
            <person name="Lee S.D."/>
        </authorList>
    </citation>
    <scope>NUCLEOTIDE SEQUENCE [LARGE SCALE GENOMIC DNA]</scope>
    <source>
        <strain evidence="10 11">KSW2-21</strain>
    </source>
</reference>
<evidence type="ECO:0000256" key="5">
    <source>
        <dbReference type="ARBA" id="ARBA00023295"/>
    </source>
</evidence>
<dbReference type="InterPro" id="IPR036116">
    <property type="entry name" value="FN3_sf"/>
</dbReference>
<dbReference type="PROSITE" id="PS00138">
    <property type="entry name" value="SUBTILASE_SER"/>
    <property type="match status" value="1"/>
</dbReference>
<dbReference type="CDD" id="cd04077">
    <property type="entry name" value="Peptidases_S8_PCSK9_ProteinaseK_like"/>
    <property type="match status" value="1"/>
</dbReference>
<evidence type="ECO:0000256" key="2">
    <source>
        <dbReference type="ARBA" id="ARBA00022670"/>
    </source>
</evidence>
<dbReference type="InterPro" id="IPR006311">
    <property type="entry name" value="TAT_signal"/>
</dbReference>
<evidence type="ECO:0000256" key="4">
    <source>
        <dbReference type="ARBA" id="ARBA00022825"/>
    </source>
</evidence>
<dbReference type="InterPro" id="IPR023828">
    <property type="entry name" value="Peptidase_S8_Ser-AS"/>
</dbReference>
<evidence type="ECO:0000256" key="1">
    <source>
        <dbReference type="ARBA" id="ARBA00011073"/>
    </source>
</evidence>
<dbReference type="InterPro" id="IPR034193">
    <property type="entry name" value="PCSK9_ProteinaseK-like"/>
</dbReference>
<dbReference type="InterPro" id="IPR003961">
    <property type="entry name" value="FN3_dom"/>
</dbReference>
<organism evidence="10 11">
    <name type="scientific">Microbacterium algihabitans</name>
    <dbReference type="NCBI Taxonomy" id="3075992"/>
    <lineage>
        <taxon>Bacteria</taxon>
        <taxon>Bacillati</taxon>
        <taxon>Actinomycetota</taxon>
        <taxon>Actinomycetes</taxon>
        <taxon>Micrococcales</taxon>
        <taxon>Microbacteriaceae</taxon>
        <taxon>Microbacterium</taxon>
    </lineage>
</organism>
<dbReference type="EMBL" id="JAWDIU010000007">
    <property type="protein sequence ID" value="MDU0328371.1"/>
    <property type="molecule type" value="Genomic_DNA"/>
</dbReference>
<name>A0ABU3RZS4_9MICO</name>
<dbReference type="InterPro" id="IPR023827">
    <property type="entry name" value="Peptidase_S8_Asp-AS"/>
</dbReference>
<evidence type="ECO:0000256" key="7">
    <source>
        <dbReference type="PROSITE-ProRule" id="PRU01240"/>
    </source>
</evidence>
<feature type="active site" description="Charge relay system" evidence="7">
    <location>
        <position position="371"/>
    </location>
</feature>
<dbReference type="PROSITE" id="PS50853">
    <property type="entry name" value="FN3"/>
    <property type="match status" value="1"/>
</dbReference>
<protein>
    <submittedName>
        <fullName evidence="10">S8 family peptidase</fullName>
    </submittedName>
</protein>
<dbReference type="Gene3D" id="3.40.50.200">
    <property type="entry name" value="Peptidase S8/S53 domain"/>
    <property type="match status" value="1"/>
</dbReference>
<keyword evidence="6" id="KW-0624">Polysaccharide degradation</keyword>
<feature type="domain" description="Fibronectin type-III" evidence="9">
    <location>
        <begin position="423"/>
        <end position="517"/>
    </location>
</feature>